<dbReference type="UniPathway" id="UPA00694"/>
<gene>
    <name evidence="7" type="ORF">ADU59_25460</name>
</gene>
<dbReference type="GO" id="GO:0006011">
    <property type="term" value="P:UDP-alpha-D-glucose metabolic process"/>
    <property type="evidence" value="ECO:0007669"/>
    <property type="project" value="InterPro"/>
</dbReference>
<dbReference type="OrthoDB" id="7615145at2"/>
<evidence type="ECO:0000313" key="7">
    <source>
        <dbReference type="EMBL" id="OBZ92726.1"/>
    </source>
</evidence>
<keyword evidence="8" id="KW-1185">Reference proteome</keyword>
<keyword evidence="6" id="KW-0135">Cellulose biosynthesis</keyword>
<dbReference type="PANTHER" id="PTHR39083">
    <property type="entry name" value="CYCLIC DI-GMP-BINDING PROTEIN"/>
    <property type="match status" value="1"/>
</dbReference>
<keyword evidence="3 6" id="KW-0812">Transmembrane</keyword>
<comment type="similarity">
    <text evidence="6">Belongs to the AcsB/BcsB family.</text>
</comment>
<keyword evidence="6" id="KW-0732">Signal</keyword>
<name>A0A1C7NVL1_9HYPH</name>
<comment type="subunit">
    <text evidence="6">Tightly associated with the cellulose synthase catalytic subunit.</text>
</comment>
<reference evidence="7 8" key="1">
    <citation type="journal article" date="2016" name="Syst. Appl. Microbiol.">
        <title>Pararhizobium polonicum sp. nov. isolated from tumors on stone fruit rootstocks.</title>
        <authorList>
            <person name="Pulawska J."/>
            <person name="Kuzmanovic N."/>
            <person name="Willems A."/>
            <person name="Pothier J.F."/>
        </authorList>
    </citation>
    <scope>NUCLEOTIDE SEQUENCE [LARGE SCALE GENOMIC DNA]</scope>
    <source>
        <strain evidence="7 8">F5.1</strain>
    </source>
</reference>
<comment type="subcellular location">
    <subcellularLocation>
        <location evidence="6">Cell inner membrane</location>
    </subcellularLocation>
    <subcellularLocation>
        <location evidence="1">Cell membrane</location>
        <topology evidence="1">Single-pass membrane protein</topology>
    </subcellularLocation>
</comment>
<dbReference type="STRING" id="1612624.ADU59_25460"/>
<dbReference type="GO" id="GO:0030244">
    <property type="term" value="P:cellulose biosynthetic process"/>
    <property type="evidence" value="ECO:0007669"/>
    <property type="project" value="UniProtKB-KW"/>
</dbReference>
<feature type="chain" id="PRO_5015213169" description="Cyclic di-GMP-binding protein" evidence="6">
    <location>
        <begin position="31"/>
        <end position="795"/>
    </location>
</feature>
<keyword evidence="4 6" id="KW-1133">Transmembrane helix</keyword>
<keyword evidence="6" id="KW-0997">Cell inner membrane</keyword>
<comment type="pathway">
    <text evidence="6">Glycan metabolism; bacterial cellulose biosynthesis.</text>
</comment>
<evidence type="ECO:0000256" key="3">
    <source>
        <dbReference type="ARBA" id="ARBA00022692"/>
    </source>
</evidence>
<dbReference type="Gene3D" id="2.60.120.260">
    <property type="entry name" value="Galactose-binding domain-like"/>
    <property type="match status" value="2"/>
</dbReference>
<dbReference type="AlphaFoldDB" id="A0A1C7NVL1"/>
<accession>A0A1C7NVL1</accession>
<evidence type="ECO:0000256" key="6">
    <source>
        <dbReference type="RuleBase" id="RU365021"/>
    </source>
</evidence>
<evidence type="ECO:0000256" key="2">
    <source>
        <dbReference type="ARBA" id="ARBA00022475"/>
    </source>
</evidence>
<dbReference type="PATRIC" id="fig|1612624.7.peg.2805"/>
<dbReference type="InterPro" id="IPR018513">
    <property type="entry name" value="Cell_synthase_bac"/>
</dbReference>
<dbReference type="Proteomes" id="UP000093111">
    <property type="component" value="Unassembled WGS sequence"/>
</dbReference>
<evidence type="ECO:0000256" key="5">
    <source>
        <dbReference type="ARBA" id="ARBA00023136"/>
    </source>
</evidence>
<organism evidence="7 8">
    <name type="scientific">Pararhizobium polonicum</name>
    <dbReference type="NCBI Taxonomy" id="1612624"/>
    <lineage>
        <taxon>Bacteria</taxon>
        <taxon>Pseudomonadati</taxon>
        <taxon>Pseudomonadota</taxon>
        <taxon>Alphaproteobacteria</taxon>
        <taxon>Hyphomicrobiales</taxon>
        <taxon>Rhizobiaceae</taxon>
        <taxon>Rhizobium/Agrobacterium group</taxon>
        <taxon>Pararhizobium</taxon>
    </lineage>
</organism>
<feature type="signal peptide" evidence="6">
    <location>
        <begin position="1"/>
        <end position="30"/>
    </location>
</feature>
<protein>
    <recommendedName>
        <fullName evidence="6">Cyclic di-GMP-binding protein</fullName>
    </recommendedName>
    <alternativeName>
        <fullName evidence="6">Cellulose synthase regulatory subunit</fullName>
    </alternativeName>
</protein>
<evidence type="ECO:0000256" key="1">
    <source>
        <dbReference type="ARBA" id="ARBA00004162"/>
    </source>
</evidence>
<keyword evidence="2 6" id="KW-1003">Cell membrane</keyword>
<evidence type="ECO:0000256" key="4">
    <source>
        <dbReference type="ARBA" id="ARBA00022989"/>
    </source>
</evidence>
<comment type="caution">
    <text evidence="7">The sequence shown here is derived from an EMBL/GenBank/DDBJ whole genome shotgun (WGS) entry which is preliminary data.</text>
</comment>
<dbReference type="EMBL" id="LGLV01000018">
    <property type="protein sequence ID" value="OBZ92726.1"/>
    <property type="molecule type" value="Genomic_DNA"/>
</dbReference>
<dbReference type="RefSeq" id="WP_068957906.1">
    <property type="nucleotide sequence ID" value="NZ_LGLV01000018.1"/>
</dbReference>
<evidence type="ECO:0000313" key="8">
    <source>
        <dbReference type="Proteomes" id="UP000093111"/>
    </source>
</evidence>
<sequence length="795" mass="83991">MAKLFRVQSAHLAVGLSVALLVAQTLPVSAQSLLDAAPTVPRMVSGESESILSTRPAPVAAAAVQVNRPVPFEQALPAYRLSGEDDVVRLSFNLSPEQAASGGQLALAYRNAVSVLPDSSVMAVEINGKAAGTFPIASPNGFKTEALKIGADFLKPGRNQVLLRARQFHRVDCSLEATYELWSELDPAASGFIAAKSQGFRSFDDLLTIARTDAAVTDIRLILPRTATAEMLNDAAPVLQTLALFLNRDDLAVTVGEKPGTGPGIDLYVSTDKTRAQTQNADVPIMPYGFSVRSAGEAGRAVVGLRGATRAEMSGQLLEAIRGPLKESLDSGIFSSRSGTILADASSRYTLADTGYETRVFSGRLSRTGFNMVMPADFYPADYATIGLKLHAATSPGLKHTAQFLVRVNDLVVTSYPFRNAEGEQFDGKLIELPLRAFRPGNNKVELLAELPVEADETCAPEARDDTRPRFILLQDTEIEIPALARIGRLPDIGAFAGTAYPYADGKPFDIIIERPDAQSAGAALTMLSRLALAARNPLSADFHLGAASTPSDRNALVITTQNAFADLGKAGKSGFPLDLLQANAMAAPITDADLMKTAAIGDTALAAGVGETGGNDSNALLEAFRKSTTRAEDGLSATSKLRSWFAAASGRFGNWLNYQDGQGSAATLKEGRSLLTLTQAPSPSGNAVWTVVHAGSPGDIALGVRRLVEPAVWTGLNGGSAEIETASLTVNSVPAGSRFVAGMTDQSPGNIRRLAAAWFSDNFQFYVLLIVASMGVFAVWLGLAIPRKGVRSDQ</sequence>
<proteinExistence type="inferred from homology"/>
<dbReference type="Pfam" id="PF03170">
    <property type="entry name" value="BcsB"/>
    <property type="match status" value="2"/>
</dbReference>
<dbReference type="GO" id="GO:0005886">
    <property type="term" value="C:plasma membrane"/>
    <property type="evidence" value="ECO:0007669"/>
    <property type="project" value="UniProtKB-SubCell"/>
</dbReference>
<keyword evidence="6" id="KW-0973">c-di-GMP</keyword>
<keyword evidence="5 6" id="KW-0472">Membrane</keyword>
<comment type="function">
    <text evidence="6">Binds the cellulose synthase activator, bis-(3'-5') cyclic diguanylic acid (c-di-GMP).</text>
</comment>
<dbReference type="PANTHER" id="PTHR39083:SF1">
    <property type="entry name" value="CYCLIC DI-GMP-BINDING PROTEIN"/>
    <property type="match status" value="1"/>
</dbReference>
<feature type="transmembrane region" description="Helical" evidence="6">
    <location>
        <begin position="764"/>
        <end position="786"/>
    </location>
</feature>